<reference evidence="7" key="1">
    <citation type="submission" date="2020-08" db="EMBL/GenBank/DDBJ databases">
        <title>Genome public.</title>
        <authorList>
            <person name="Liu C."/>
            <person name="Sun Q."/>
        </authorList>
    </citation>
    <scope>NUCLEOTIDE SEQUENCE</scope>
    <source>
        <strain evidence="7">NSJ-54</strain>
    </source>
</reference>
<dbReference type="InterPro" id="IPR005467">
    <property type="entry name" value="His_kinase_dom"/>
</dbReference>
<gene>
    <name evidence="7" type="ORF">H8709_09395</name>
</gene>
<keyword evidence="4 7" id="KW-0418">Kinase</keyword>
<comment type="catalytic activity">
    <reaction evidence="1">
        <text>ATP + protein L-histidine = ADP + protein N-phospho-L-histidine.</text>
        <dbReference type="EC" id="2.7.13.3"/>
    </reaction>
</comment>
<evidence type="ECO:0000256" key="1">
    <source>
        <dbReference type="ARBA" id="ARBA00000085"/>
    </source>
</evidence>
<accession>A0A926EFC6</accession>
<organism evidence="7 8">
    <name type="scientific">Zongyangia hominis</name>
    <dbReference type="NCBI Taxonomy" id="2763677"/>
    <lineage>
        <taxon>Bacteria</taxon>
        <taxon>Bacillati</taxon>
        <taxon>Bacillota</taxon>
        <taxon>Clostridia</taxon>
        <taxon>Eubacteriales</taxon>
        <taxon>Oscillospiraceae</taxon>
        <taxon>Zongyangia</taxon>
    </lineage>
</organism>
<keyword evidence="3" id="KW-0597">Phosphoprotein</keyword>
<evidence type="ECO:0000256" key="4">
    <source>
        <dbReference type="ARBA" id="ARBA00022777"/>
    </source>
</evidence>
<dbReference type="RefSeq" id="WP_262398131.1">
    <property type="nucleotide sequence ID" value="NZ_JACRTC010000006.1"/>
</dbReference>
<dbReference type="GO" id="GO:0000155">
    <property type="term" value="F:phosphorelay sensor kinase activity"/>
    <property type="evidence" value="ECO:0007669"/>
    <property type="project" value="TreeGrafter"/>
</dbReference>
<feature type="domain" description="Histidine kinase" evidence="6">
    <location>
        <begin position="130"/>
        <end position="348"/>
    </location>
</feature>
<dbReference type="EC" id="2.7.13.3" evidence="2"/>
<dbReference type="SMART" id="SM00387">
    <property type="entry name" value="HATPase_c"/>
    <property type="match status" value="1"/>
</dbReference>
<dbReference type="Pfam" id="PF02518">
    <property type="entry name" value="HATPase_c"/>
    <property type="match status" value="1"/>
</dbReference>
<dbReference type="InterPro" id="IPR036890">
    <property type="entry name" value="HATPase_C_sf"/>
</dbReference>
<dbReference type="SUPFAM" id="SSF55874">
    <property type="entry name" value="ATPase domain of HSP90 chaperone/DNA topoisomerase II/histidine kinase"/>
    <property type="match status" value="1"/>
</dbReference>
<evidence type="ECO:0000313" key="7">
    <source>
        <dbReference type="EMBL" id="MBC8571041.1"/>
    </source>
</evidence>
<keyword evidence="8" id="KW-1185">Reference proteome</keyword>
<evidence type="ECO:0000313" key="8">
    <source>
        <dbReference type="Proteomes" id="UP000660861"/>
    </source>
</evidence>
<name>A0A926EFC6_9FIRM</name>
<comment type="caution">
    <text evidence="7">The sequence shown here is derived from an EMBL/GenBank/DDBJ whole genome shotgun (WGS) entry which is preliminary data.</text>
</comment>
<dbReference type="PROSITE" id="PS50109">
    <property type="entry name" value="HIS_KIN"/>
    <property type="match status" value="1"/>
</dbReference>
<dbReference type="InterPro" id="IPR003594">
    <property type="entry name" value="HATPase_dom"/>
</dbReference>
<sequence length="383" mass="42231">MTSDLAPQLDMVTRLYQASTLPAAVVDENLGILWINDAANRLHPCLKVPGGLHQWIPSGSEELAQKLRQGSPVDFPVPAIAGPHTILHFLPYLEGDDFLFALCVFNHPPAIQVAKESNFSQSTTEVLINTLNTQIRDPVHIIFSIVSMLSQSPQFLEDPKSGQMLGRIRKMCYKLLRACSNITELTRYTNGLSALSLKRADLSGFVSSICEACAMLIKTLDIPFTFQVPKQPVITLIDPEKLSVALLNILLNACRFSKECNEINLNCTVSDSQVIISVKDSGYGIPDSYLSRVFDPYFSFDPAGELYADAGIGLSLVKFIITEHGGTVALNSVEHVGTTVVFTIPIRDTGDYPEYVQASPLEYLQDKFSPVNVIFSDLIEFRT</sequence>
<dbReference type="AlphaFoldDB" id="A0A926EFC6"/>
<keyword evidence="4 7" id="KW-0808">Transferase</keyword>
<dbReference type="PANTHER" id="PTHR43547">
    <property type="entry name" value="TWO-COMPONENT HISTIDINE KINASE"/>
    <property type="match status" value="1"/>
</dbReference>
<dbReference type="Gene3D" id="3.30.565.10">
    <property type="entry name" value="Histidine kinase-like ATPase, C-terminal domain"/>
    <property type="match status" value="1"/>
</dbReference>
<proteinExistence type="predicted"/>
<keyword evidence="5" id="KW-0902">Two-component regulatory system</keyword>
<evidence type="ECO:0000256" key="3">
    <source>
        <dbReference type="ARBA" id="ARBA00022553"/>
    </source>
</evidence>
<dbReference type="Proteomes" id="UP000660861">
    <property type="component" value="Unassembled WGS sequence"/>
</dbReference>
<evidence type="ECO:0000256" key="2">
    <source>
        <dbReference type="ARBA" id="ARBA00012438"/>
    </source>
</evidence>
<evidence type="ECO:0000259" key="6">
    <source>
        <dbReference type="PROSITE" id="PS50109"/>
    </source>
</evidence>
<dbReference type="PANTHER" id="PTHR43547:SF2">
    <property type="entry name" value="HYBRID SIGNAL TRANSDUCTION HISTIDINE KINASE C"/>
    <property type="match status" value="1"/>
</dbReference>
<protein>
    <recommendedName>
        <fullName evidence="2">histidine kinase</fullName>
        <ecNumber evidence="2">2.7.13.3</ecNumber>
    </recommendedName>
</protein>
<dbReference type="PRINTS" id="PR00344">
    <property type="entry name" value="BCTRLSENSOR"/>
</dbReference>
<dbReference type="InterPro" id="IPR004358">
    <property type="entry name" value="Sig_transdc_His_kin-like_C"/>
</dbReference>
<dbReference type="EMBL" id="JACRTC010000006">
    <property type="protein sequence ID" value="MBC8571041.1"/>
    <property type="molecule type" value="Genomic_DNA"/>
</dbReference>
<evidence type="ECO:0000256" key="5">
    <source>
        <dbReference type="ARBA" id="ARBA00023012"/>
    </source>
</evidence>